<evidence type="ECO:0000256" key="1">
    <source>
        <dbReference type="SAM" id="Phobius"/>
    </source>
</evidence>
<keyword evidence="1" id="KW-1133">Transmembrane helix</keyword>
<dbReference type="PANTHER" id="PTHR40106:SF1">
    <property type="entry name" value="INNER MEMBRANE PROTEIN RCLC"/>
    <property type="match status" value="1"/>
</dbReference>
<sequence length="167" mass="18017">MKNTTLPVDFPNDAKLENIGTQLIRYGLAIVFIWIGILKFTTYEAEGIKPLVEHSPLLSWTYNFLSVTSFSGLLGFIEIVIGILIVCRPFSPKASAIGSIAAVLTFVITLTFMISTPGVIQEGYGFPFLSALPGQFLAKDVVLFGASVWSAGEALAASRGLILRTNT</sequence>
<organism evidence="2 3">
    <name type="scientific">Dyadobacter arcticus</name>
    <dbReference type="NCBI Taxonomy" id="1078754"/>
    <lineage>
        <taxon>Bacteria</taxon>
        <taxon>Pseudomonadati</taxon>
        <taxon>Bacteroidota</taxon>
        <taxon>Cytophagia</taxon>
        <taxon>Cytophagales</taxon>
        <taxon>Spirosomataceae</taxon>
        <taxon>Dyadobacter</taxon>
    </lineage>
</organism>
<keyword evidence="1" id="KW-0812">Transmembrane</keyword>
<keyword evidence="3" id="KW-1185">Reference proteome</keyword>
<evidence type="ECO:0000313" key="3">
    <source>
        <dbReference type="Proteomes" id="UP001179181"/>
    </source>
</evidence>
<protein>
    <submittedName>
        <fullName evidence="2">Membrane protein YkgB</fullName>
    </submittedName>
</protein>
<gene>
    <name evidence="2" type="ORF">FHS68_005339</name>
</gene>
<feature type="transmembrane region" description="Helical" evidence="1">
    <location>
        <begin position="141"/>
        <end position="162"/>
    </location>
</feature>
<proteinExistence type="predicted"/>
<dbReference type="PANTHER" id="PTHR40106">
    <property type="entry name" value="INNER MEMBRANE PROTEIN RCLC"/>
    <property type="match status" value="1"/>
</dbReference>
<dbReference type="Pfam" id="PF04224">
    <property type="entry name" value="DUF417"/>
    <property type="match status" value="1"/>
</dbReference>
<dbReference type="EMBL" id="JAASQJ010000008">
    <property type="protein sequence ID" value="NIJ56141.1"/>
    <property type="molecule type" value="Genomic_DNA"/>
</dbReference>
<comment type="caution">
    <text evidence="2">The sequence shown here is derived from an EMBL/GenBank/DDBJ whole genome shotgun (WGS) entry which is preliminary data.</text>
</comment>
<accession>A0ABX0UT52</accession>
<feature type="transmembrane region" description="Helical" evidence="1">
    <location>
        <begin position="99"/>
        <end position="121"/>
    </location>
</feature>
<feature type="transmembrane region" description="Helical" evidence="1">
    <location>
        <begin position="23"/>
        <end position="42"/>
    </location>
</feature>
<keyword evidence="1" id="KW-0472">Membrane</keyword>
<evidence type="ECO:0000313" key="2">
    <source>
        <dbReference type="EMBL" id="NIJ56141.1"/>
    </source>
</evidence>
<dbReference type="InterPro" id="IPR007339">
    <property type="entry name" value="RclC-like"/>
</dbReference>
<name>A0ABX0UT52_9BACT</name>
<reference evidence="2 3" key="1">
    <citation type="submission" date="2020-03" db="EMBL/GenBank/DDBJ databases">
        <title>Genomic Encyclopedia of Type Strains, Phase IV (KMG-IV): sequencing the most valuable type-strain genomes for metagenomic binning, comparative biology and taxonomic classification.</title>
        <authorList>
            <person name="Goeker M."/>
        </authorList>
    </citation>
    <scope>NUCLEOTIDE SEQUENCE [LARGE SCALE GENOMIC DNA]</scope>
    <source>
        <strain evidence="2 3">DSM 102865</strain>
    </source>
</reference>
<feature type="transmembrane region" description="Helical" evidence="1">
    <location>
        <begin position="62"/>
        <end position="87"/>
    </location>
</feature>
<dbReference type="Proteomes" id="UP001179181">
    <property type="component" value="Unassembled WGS sequence"/>
</dbReference>
<dbReference type="RefSeq" id="WP_167277160.1">
    <property type="nucleotide sequence ID" value="NZ_JAASQJ010000008.1"/>
</dbReference>